<feature type="transmembrane region" description="Helical" evidence="7">
    <location>
        <begin position="113"/>
        <end position="133"/>
    </location>
</feature>
<dbReference type="Gene3D" id="1.10.3720.10">
    <property type="entry name" value="MetI-like"/>
    <property type="match status" value="1"/>
</dbReference>
<dbReference type="GO" id="GO:0005886">
    <property type="term" value="C:plasma membrane"/>
    <property type="evidence" value="ECO:0007669"/>
    <property type="project" value="UniProtKB-SubCell"/>
</dbReference>
<dbReference type="GO" id="GO:0055085">
    <property type="term" value="P:transmembrane transport"/>
    <property type="evidence" value="ECO:0007669"/>
    <property type="project" value="InterPro"/>
</dbReference>
<keyword evidence="4 7" id="KW-0812">Transmembrane</keyword>
<keyword evidence="5 7" id="KW-1133">Transmembrane helix</keyword>
<organism evidence="9 10">
    <name type="scientific">Chelatococcus caeni</name>
    <dbReference type="NCBI Taxonomy" id="1348468"/>
    <lineage>
        <taxon>Bacteria</taxon>
        <taxon>Pseudomonadati</taxon>
        <taxon>Pseudomonadota</taxon>
        <taxon>Alphaproteobacteria</taxon>
        <taxon>Hyphomicrobiales</taxon>
        <taxon>Chelatococcaceae</taxon>
        <taxon>Chelatococcus</taxon>
    </lineage>
</organism>
<dbReference type="Proteomes" id="UP000577362">
    <property type="component" value="Unassembled WGS sequence"/>
</dbReference>
<dbReference type="PANTHER" id="PTHR43005:SF1">
    <property type="entry name" value="SPERMIDINE_PUTRESCINE TRANSPORT SYSTEM PERMEASE PROTEIN"/>
    <property type="match status" value="1"/>
</dbReference>
<evidence type="ECO:0000256" key="4">
    <source>
        <dbReference type="ARBA" id="ARBA00022692"/>
    </source>
</evidence>
<accession>A0A840CAU8</accession>
<evidence type="ECO:0000256" key="6">
    <source>
        <dbReference type="ARBA" id="ARBA00023136"/>
    </source>
</evidence>
<evidence type="ECO:0000256" key="5">
    <source>
        <dbReference type="ARBA" id="ARBA00022989"/>
    </source>
</evidence>
<keyword evidence="3" id="KW-1003">Cell membrane</keyword>
<feature type="transmembrane region" description="Helical" evidence="7">
    <location>
        <begin position="80"/>
        <end position="101"/>
    </location>
</feature>
<feature type="transmembrane region" description="Helical" evidence="7">
    <location>
        <begin position="209"/>
        <end position="232"/>
    </location>
</feature>
<feature type="transmembrane region" description="Helical" evidence="7">
    <location>
        <begin position="20"/>
        <end position="41"/>
    </location>
</feature>
<comment type="caution">
    <text evidence="9">The sequence shown here is derived from an EMBL/GenBank/DDBJ whole genome shotgun (WGS) entry which is preliminary data.</text>
</comment>
<dbReference type="EMBL" id="JACIEN010000007">
    <property type="protein sequence ID" value="MBB4019397.1"/>
    <property type="molecule type" value="Genomic_DNA"/>
</dbReference>
<evidence type="ECO:0000259" key="8">
    <source>
        <dbReference type="PROSITE" id="PS50928"/>
    </source>
</evidence>
<dbReference type="PANTHER" id="PTHR43005">
    <property type="entry name" value="BLR7065 PROTEIN"/>
    <property type="match status" value="1"/>
</dbReference>
<feature type="domain" description="ABC transmembrane type-1" evidence="8">
    <location>
        <begin position="76"/>
        <end position="290"/>
    </location>
</feature>
<dbReference type="AlphaFoldDB" id="A0A840CAU8"/>
<name>A0A840CAU8_9HYPH</name>
<evidence type="ECO:0000313" key="10">
    <source>
        <dbReference type="Proteomes" id="UP000577362"/>
    </source>
</evidence>
<gene>
    <name evidence="9" type="ORF">GGR16_004448</name>
</gene>
<protein>
    <submittedName>
        <fullName evidence="9">Multiple sugar transport system permease protein</fullName>
    </submittedName>
</protein>
<keyword evidence="2 7" id="KW-0813">Transport</keyword>
<evidence type="ECO:0000256" key="2">
    <source>
        <dbReference type="ARBA" id="ARBA00022448"/>
    </source>
</evidence>
<reference evidence="9 10" key="1">
    <citation type="submission" date="2020-08" db="EMBL/GenBank/DDBJ databases">
        <title>Genomic Encyclopedia of Type Strains, Phase IV (KMG-IV): sequencing the most valuable type-strain genomes for metagenomic binning, comparative biology and taxonomic classification.</title>
        <authorList>
            <person name="Goeker M."/>
        </authorList>
    </citation>
    <scope>NUCLEOTIDE SEQUENCE [LARGE SCALE GENOMIC DNA]</scope>
    <source>
        <strain evidence="9 10">DSM 103737</strain>
    </source>
</reference>
<keyword evidence="6 7" id="KW-0472">Membrane</keyword>
<comment type="similarity">
    <text evidence="7">Belongs to the binding-protein-dependent transport system permease family.</text>
</comment>
<evidence type="ECO:0000256" key="3">
    <source>
        <dbReference type="ARBA" id="ARBA00022475"/>
    </source>
</evidence>
<comment type="subcellular location">
    <subcellularLocation>
        <location evidence="1 7">Cell membrane</location>
        <topology evidence="1 7">Multi-pass membrane protein</topology>
    </subcellularLocation>
</comment>
<dbReference type="Pfam" id="PF00528">
    <property type="entry name" value="BPD_transp_1"/>
    <property type="match status" value="1"/>
</dbReference>
<evidence type="ECO:0000256" key="1">
    <source>
        <dbReference type="ARBA" id="ARBA00004651"/>
    </source>
</evidence>
<keyword evidence="9" id="KW-0762">Sugar transport</keyword>
<proteinExistence type="inferred from homology"/>
<keyword evidence="10" id="KW-1185">Reference proteome</keyword>
<feature type="transmembrane region" description="Helical" evidence="7">
    <location>
        <begin position="164"/>
        <end position="188"/>
    </location>
</feature>
<dbReference type="InterPro" id="IPR035906">
    <property type="entry name" value="MetI-like_sf"/>
</dbReference>
<dbReference type="CDD" id="cd06261">
    <property type="entry name" value="TM_PBP2"/>
    <property type="match status" value="1"/>
</dbReference>
<dbReference type="SUPFAM" id="SSF161098">
    <property type="entry name" value="MetI-like"/>
    <property type="match status" value="1"/>
</dbReference>
<dbReference type="PROSITE" id="PS50928">
    <property type="entry name" value="ABC_TM1"/>
    <property type="match status" value="1"/>
</dbReference>
<feature type="transmembrane region" description="Helical" evidence="7">
    <location>
        <begin position="269"/>
        <end position="291"/>
    </location>
</feature>
<dbReference type="InterPro" id="IPR000515">
    <property type="entry name" value="MetI-like"/>
</dbReference>
<evidence type="ECO:0000256" key="7">
    <source>
        <dbReference type="RuleBase" id="RU363032"/>
    </source>
</evidence>
<evidence type="ECO:0000313" key="9">
    <source>
        <dbReference type="EMBL" id="MBB4019397.1"/>
    </source>
</evidence>
<dbReference type="RefSeq" id="WP_183318182.1">
    <property type="nucleotide sequence ID" value="NZ_JACIEN010000007.1"/>
</dbReference>
<sequence length="300" mass="33146">MTSLVTAGARSRALMTPYAFLLPALVVTAAVILFPVLQTAWMSLHDFVLFRPRDVPFIGLGNFARMWDDEVFWISLGHSFLWIALVVGFQFLLGLGAALLLNESFWWRGIARSLIIVPWALPSVIIGLMWTWMYDFNVGVINDGLLRLGLISEPVAWLAQPDTAFYAVILALIWQGFPFFAVVVLAGLQTIPAELYEAAEIDGASRFQKLVYVTLPSISEVIATALLLRTIWVANSLDVILVMTGGGPGYATHTLPLYAFLKAYSGMEFGYGAALALVLTALLLVVVFIYVRRVARELSR</sequence>